<comment type="caution">
    <text evidence="1">The sequence shown here is derived from an EMBL/GenBank/DDBJ whole genome shotgun (WGS) entry which is preliminary data.</text>
</comment>
<reference evidence="1" key="2">
    <citation type="journal article" date="2021" name="PeerJ">
        <title>Extensive microbial diversity within the chicken gut microbiome revealed by metagenomics and culture.</title>
        <authorList>
            <person name="Gilroy R."/>
            <person name="Ravi A."/>
            <person name="Getino M."/>
            <person name="Pursley I."/>
            <person name="Horton D.L."/>
            <person name="Alikhan N.F."/>
            <person name="Baker D."/>
            <person name="Gharbi K."/>
            <person name="Hall N."/>
            <person name="Watson M."/>
            <person name="Adriaenssens E.M."/>
            <person name="Foster-Nyarko E."/>
            <person name="Jarju S."/>
            <person name="Secka A."/>
            <person name="Antonio M."/>
            <person name="Oren A."/>
            <person name="Chaudhuri R.R."/>
            <person name="La Ragione R."/>
            <person name="Hildebrand F."/>
            <person name="Pallen M.J."/>
        </authorList>
    </citation>
    <scope>NUCLEOTIDE SEQUENCE</scope>
    <source>
        <strain evidence="1">CHK154-7741</strain>
    </source>
</reference>
<proteinExistence type="predicted"/>
<reference evidence="1" key="1">
    <citation type="submission" date="2020-10" db="EMBL/GenBank/DDBJ databases">
        <authorList>
            <person name="Gilroy R."/>
        </authorList>
    </citation>
    <scope>NUCLEOTIDE SEQUENCE</scope>
    <source>
        <strain evidence="1">CHK154-7741</strain>
    </source>
</reference>
<dbReference type="Proteomes" id="UP000886748">
    <property type="component" value="Unassembled WGS sequence"/>
</dbReference>
<accession>A0A9D1SSP6</accession>
<dbReference type="AlphaFoldDB" id="A0A9D1SSP6"/>
<evidence type="ECO:0000313" key="1">
    <source>
        <dbReference type="EMBL" id="HIU93372.1"/>
    </source>
</evidence>
<dbReference type="EMBL" id="DVOD01000070">
    <property type="protein sequence ID" value="HIU93372.1"/>
    <property type="molecule type" value="Genomic_DNA"/>
</dbReference>
<protein>
    <submittedName>
        <fullName evidence="1">Uncharacterized protein</fullName>
    </submittedName>
</protein>
<evidence type="ECO:0000313" key="2">
    <source>
        <dbReference type="Proteomes" id="UP000886748"/>
    </source>
</evidence>
<sequence>MNIGPIKNSINRAANATVEYANKVTNILMEKNFAHTMMPENPTDVAKALALASTTTKDAVNCYYYTTQSYNNKEIPEDKRKFVAGIDLANGILNVITQLTLGLVVNKQSDKLFEKIFKGGIVAKPENIAKYKQKVNALLQKSTLTKHISSTEAEIKDAIKKTNKIAKGGFGVIAVLIVTQIIAKRMIVPFLSTPLAGFFKNYLDKREQKNGIKTETPVTVDNQQSKVDSKNEQKSIVVINKDESSEHKAFKGFESMLNKSL</sequence>
<organism evidence="1 2">
    <name type="scientific">Candidatus Limenecus avicola</name>
    <dbReference type="NCBI Taxonomy" id="2840847"/>
    <lineage>
        <taxon>Bacteria</taxon>
        <taxon>Bacillati</taxon>
        <taxon>Bacillota</taxon>
        <taxon>Clostridia</taxon>
        <taxon>Eubacteriales</taxon>
        <taxon>Clostridiaceae</taxon>
        <taxon>Clostridiaceae incertae sedis</taxon>
        <taxon>Candidatus Limenecus</taxon>
    </lineage>
</organism>
<name>A0A9D1SSP6_9CLOT</name>
<gene>
    <name evidence="1" type="ORF">IAD26_09610</name>
</gene>